<comment type="caution">
    <text evidence="2">The sequence shown here is derived from an EMBL/GenBank/DDBJ whole genome shotgun (WGS) entry which is preliminary data.</text>
</comment>
<dbReference type="Proteomes" id="UP001418804">
    <property type="component" value="Unassembled WGS sequence"/>
</dbReference>
<evidence type="ECO:0000313" key="2">
    <source>
        <dbReference type="EMBL" id="MEN3156548.1"/>
    </source>
</evidence>
<dbReference type="PROSITE" id="PS50943">
    <property type="entry name" value="HTH_CROC1"/>
    <property type="match status" value="1"/>
</dbReference>
<dbReference type="EMBL" id="JBDIVD010000003">
    <property type="protein sequence ID" value="MEN3156548.1"/>
    <property type="molecule type" value="Genomic_DNA"/>
</dbReference>
<gene>
    <name evidence="2" type="ORF">ABDD91_27290</name>
</gene>
<dbReference type="InterPro" id="IPR001387">
    <property type="entry name" value="Cro/C1-type_HTH"/>
</dbReference>
<reference evidence="2 3" key="2">
    <citation type="submission" date="2024-05" db="EMBL/GenBank/DDBJ databases">
        <authorList>
            <person name="Zheng X."/>
        </authorList>
    </citation>
    <scope>NUCLEOTIDE SEQUENCE [LARGE SCALE GENOMIC DNA]</scope>
    <source>
        <strain evidence="2 3">C4-10</strain>
    </source>
</reference>
<dbReference type="AlphaFoldDB" id="A0ABD5L0L7"/>
<evidence type="ECO:0000313" key="3">
    <source>
        <dbReference type="Proteomes" id="UP001418804"/>
    </source>
</evidence>
<dbReference type="SUPFAM" id="SSF47413">
    <property type="entry name" value="lambda repressor-like DNA-binding domains"/>
    <property type="match status" value="1"/>
</dbReference>
<sequence>MAKRSKLGRFLDKEGYNITKLAQMTGLNRNTISKIYTDSSYVPSGATIKKIMKALRSLDPSKKTEDFFDI</sequence>
<dbReference type="Gene3D" id="1.10.260.40">
    <property type="entry name" value="lambda repressor-like DNA-binding domains"/>
    <property type="match status" value="1"/>
</dbReference>
<evidence type="ECO:0000259" key="1">
    <source>
        <dbReference type="PROSITE" id="PS50943"/>
    </source>
</evidence>
<accession>A0ABD5L0L7</accession>
<feature type="domain" description="HTH cro/C1-type" evidence="1">
    <location>
        <begin position="13"/>
        <end position="61"/>
    </location>
</feature>
<organism evidence="2 3">
    <name type="scientific">Priestia aryabhattai</name>
    <name type="common">Bacillus aryabhattai</name>
    <dbReference type="NCBI Taxonomy" id="412384"/>
    <lineage>
        <taxon>Bacteria</taxon>
        <taxon>Bacillati</taxon>
        <taxon>Bacillota</taxon>
        <taxon>Bacilli</taxon>
        <taxon>Bacillales</taxon>
        <taxon>Bacillaceae</taxon>
        <taxon>Priestia</taxon>
    </lineage>
</organism>
<name>A0ABD5L0L7_PRIAR</name>
<dbReference type="Pfam" id="PF13443">
    <property type="entry name" value="HTH_26"/>
    <property type="match status" value="1"/>
</dbReference>
<proteinExistence type="predicted"/>
<protein>
    <submittedName>
        <fullName evidence="2">Helix-turn-helix transcriptional regulator</fullName>
    </submittedName>
</protein>
<dbReference type="InterPro" id="IPR010982">
    <property type="entry name" value="Lambda_DNA-bd_dom_sf"/>
</dbReference>
<dbReference type="RefSeq" id="WP_235918805.1">
    <property type="nucleotide sequence ID" value="NZ_CP168147.1"/>
</dbReference>
<reference evidence="2 3" key="1">
    <citation type="submission" date="2024-05" db="EMBL/GenBank/DDBJ databases">
        <title>The mechanism of isolation and screening of efficient mineral weathering bacteria priestia aryabhattai c4-10 with weathered biotite.</title>
        <authorList>
            <person name="Yang S."/>
        </authorList>
    </citation>
    <scope>NUCLEOTIDE SEQUENCE [LARGE SCALE GENOMIC DNA]</scope>
    <source>
        <strain evidence="2 3">C4-10</strain>
    </source>
</reference>